<reference evidence="3 4" key="1">
    <citation type="submission" date="2018-03" db="EMBL/GenBank/DDBJ databases">
        <title>Characteristics and genome of n-alkane degrading marine bacteria Gordonia iterans isolated from crude oil contaminated in Tae-an, South Korea.</title>
        <authorList>
            <person name="Lee S.-S."/>
            <person name="Kim H."/>
        </authorList>
    </citation>
    <scope>NUCLEOTIDE SEQUENCE [LARGE SCALE GENOMIC DNA]</scope>
    <source>
        <strain evidence="3 4">Co17</strain>
    </source>
</reference>
<dbReference type="InterPro" id="IPR011251">
    <property type="entry name" value="Luciferase-like_dom"/>
</dbReference>
<accession>A0A2S0KKT9</accession>
<dbReference type="PANTHER" id="PTHR30137">
    <property type="entry name" value="LUCIFERASE-LIKE MONOOXYGENASE"/>
    <property type="match status" value="1"/>
</dbReference>
<dbReference type="EMBL" id="CP027433">
    <property type="protein sequence ID" value="AVM02283.1"/>
    <property type="molecule type" value="Genomic_DNA"/>
</dbReference>
<protein>
    <submittedName>
        <fullName evidence="3">Alkane 1-monooxygenase</fullName>
    </submittedName>
</protein>
<dbReference type="NCBIfam" id="TIGR03558">
    <property type="entry name" value="oxido_grp_1"/>
    <property type="match status" value="1"/>
</dbReference>
<dbReference type="KEGG" id="git:C6V83_14510"/>
<dbReference type="Gene3D" id="3.20.20.30">
    <property type="entry name" value="Luciferase-like domain"/>
    <property type="match status" value="1"/>
</dbReference>
<dbReference type="SUPFAM" id="SSF51679">
    <property type="entry name" value="Bacterial luciferase-like"/>
    <property type="match status" value="1"/>
</dbReference>
<proteinExistence type="predicted"/>
<keyword evidence="3" id="KW-0560">Oxidoreductase</keyword>
<name>A0A2S0KKT9_9ACTN</name>
<dbReference type="GO" id="GO:0004497">
    <property type="term" value="F:monooxygenase activity"/>
    <property type="evidence" value="ECO:0007669"/>
    <property type="project" value="UniProtKB-KW"/>
</dbReference>
<dbReference type="AlphaFoldDB" id="A0A2S0KKT9"/>
<keyword evidence="3" id="KW-0503">Monooxygenase</keyword>
<evidence type="ECO:0000259" key="2">
    <source>
        <dbReference type="Pfam" id="PF00296"/>
    </source>
</evidence>
<comment type="similarity">
    <text evidence="1">To bacterial alkanal monooxygenase alpha and beta chains.</text>
</comment>
<dbReference type="CDD" id="cd00347">
    <property type="entry name" value="Flavin_utilizing_monoxygenases"/>
    <property type="match status" value="1"/>
</dbReference>
<dbReference type="Proteomes" id="UP000239814">
    <property type="component" value="Chromosome"/>
</dbReference>
<keyword evidence="4" id="KW-1185">Reference proteome</keyword>
<evidence type="ECO:0000256" key="1">
    <source>
        <dbReference type="ARBA" id="ARBA00007789"/>
    </source>
</evidence>
<evidence type="ECO:0000313" key="3">
    <source>
        <dbReference type="EMBL" id="AVM02283.1"/>
    </source>
</evidence>
<dbReference type="Pfam" id="PF00296">
    <property type="entry name" value="Bac_luciferase"/>
    <property type="match status" value="1"/>
</dbReference>
<dbReference type="InterPro" id="IPR050766">
    <property type="entry name" value="Bact_Lucif_Oxidored"/>
</dbReference>
<dbReference type="OrthoDB" id="9780518at2"/>
<evidence type="ECO:0000313" key="4">
    <source>
        <dbReference type="Proteomes" id="UP000239814"/>
    </source>
</evidence>
<dbReference type="InterPro" id="IPR019949">
    <property type="entry name" value="CmoO-like"/>
</dbReference>
<gene>
    <name evidence="3" type="ORF">C6V83_14510</name>
</gene>
<feature type="domain" description="Luciferase-like" evidence="2">
    <location>
        <begin position="48"/>
        <end position="321"/>
    </location>
</feature>
<dbReference type="GO" id="GO:0016705">
    <property type="term" value="F:oxidoreductase activity, acting on paired donors, with incorporation or reduction of molecular oxygen"/>
    <property type="evidence" value="ECO:0007669"/>
    <property type="project" value="InterPro"/>
</dbReference>
<dbReference type="PANTHER" id="PTHR30137:SF6">
    <property type="entry name" value="LUCIFERASE-LIKE MONOOXYGENASE"/>
    <property type="match status" value="1"/>
</dbReference>
<sequence>MSVPVSLLDLAQVGPGETVREALHHSLELARFADSTVPDRTVADRNDAGAGGFRRLWYAEHHNMAAIASAAPAVLIARMAAATSRIRLGAGGVMLPNHSPLAIAEQFGTLAELFGDRIDLGLGRAPGGDRATFAALRRSPADADQFPRDVVELQGYLRGIPQTFETAQDPAAGVVATPGAGTDVPLYILGSSLFGAQLAAYLGLPYAFASHFAPAALEQAISLYRKEFRPAQTPDGGTTEPYVIAAAAVIADADAELAARQLHEAKRQRAKFLFARDRTLSDDQADALLAGPAGRQVDEMLRYAAVGTPEHVRDELNRFAEHAQADELMLGSLAPNRAVWFGTVEKLAQLAA</sequence>
<dbReference type="RefSeq" id="WP_105943982.1">
    <property type="nucleotide sequence ID" value="NZ_CP027433.1"/>
</dbReference>
<dbReference type="GO" id="GO:0005829">
    <property type="term" value="C:cytosol"/>
    <property type="evidence" value="ECO:0007669"/>
    <property type="project" value="TreeGrafter"/>
</dbReference>
<organism evidence="3 4">
    <name type="scientific">Gordonia iterans</name>
    <dbReference type="NCBI Taxonomy" id="1004901"/>
    <lineage>
        <taxon>Bacteria</taxon>
        <taxon>Bacillati</taxon>
        <taxon>Actinomycetota</taxon>
        <taxon>Actinomycetes</taxon>
        <taxon>Mycobacteriales</taxon>
        <taxon>Gordoniaceae</taxon>
        <taxon>Gordonia</taxon>
    </lineage>
</organism>
<dbReference type="InterPro" id="IPR036661">
    <property type="entry name" value="Luciferase-like_sf"/>
</dbReference>